<comment type="similarity">
    <text evidence="1">Belongs to the ABC transporter superfamily.</text>
</comment>
<evidence type="ECO:0000313" key="6">
    <source>
        <dbReference type="EMBL" id="MEI4271481.1"/>
    </source>
</evidence>
<dbReference type="Proteomes" id="UP001361570">
    <property type="component" value="Unassembled WGS sequence"/>
</dbReference>
<dbReference type="SMART" id="SM00382">
    <property type="entry name" value="AAA"/>
    <property type="match status" value="1"/>
</dbReference>
<keyword evidence="7" id="KW-1185">Reference proteome</keyword>
<dbReference type="PANTHER" id="PTHR43117">
    <property type="entry name" value="OSMOPROTECTANT IMPORT ATP-BINDING PROTEIN OSMV"/>
    <property type="match status" value="1"/>
</dbReference>
<dbReference type="InterPro" id="IPR003439">
    <property type="entry name" value="ABC_transporter-like_ATP-bd"/>
</dbReference>
<dbReference type="PROSITE" id="PS00211">
    <property type="entry name" value="ABC_TRANSPORTER_1"/>
    <property type="match status" value="1"/>
</dbReference>
<comment type="caution">
    <text evidence="6">The sequence shown here is derived from an EMBL/GenBank/DDBJ whole genome shotgun (WGS) entry which is preliminary data.</text>
</comment>
<dbReference type="InterPro" id="IPR027417">
    <property type="entry name" value="P-loop_NTPase"/>
</dbReference>
<evidence type="ECO:0000256" key="3">
    <source>
        <dbReference type="ARBA" id="ARBA00022741"/>
    </source>
</evidence>
<keyword evidence="4 6" id="KW-0067">ATP-binding</keyword>
<name>A0ABU8DRK4_9ACTN</name>
<dbReference type="InterPro" id="IPR017871">
    <property type="entry name" value="ABC_transporter-like_CS"/>
</dbReference>
<evidence type="ECO:0000256" key="1">
    <source>
        <dbReference type="ARBA" id="ARBA00005417"/>
    </source>
</evidence>
<evidence type="ECO:0000313" key="7">
    <source>
        <dbReference type="Proteomes" id="UP001361570"/>
    </source>
</evidence>
<dbReference type="SUPFAM" id="SSF52540">
    <property type="entry name" value="P-loop containing nucleoside triphosphate hydrolases"/>
    <property type="match status" value="1"/>
</dbReference>
<dbReference type="Pfam" id="PF00005">
    <property type="entry name" value="ABC_tran"/>
    <property type="match status" value="1"/>
</dbReference>
<accession>A0ABU8DRK4</accession>
<dbReference type="PANTHER" id="PTHR43117:SF4">
    <property type="entry name" value="OSMOPROTECTANT IMPORT ATP-BINDING PROTEIN OSMV"/>
    <property type="match status" value="1"/>
</dbReference>
<evidence type="ECO:0000259" key="5">
    <source>
        <dbReference type="PROSITE" id="PS50893"/>
    </source>
</evidence>
<dbReference type="Gene3D" id="3.40.50.300">
    <property type="entry name" value="P-loop containing nucleotide triphosphate hydrolases"/>
    <property type="match status" value="1"/>
</dbReference>
<reference evidence="6 7" key="1">
    <citation type="submission" date="2024-03" db="EMBL/GenBank/DDBJ databases">
        <title>Draft genome sequence of Klenkia sp. LSe6-5.</title>
        <authorList>
            <person name="Duangmal K."/>
            <person name="Chantavorakit T."/>
        </authorList>
    </citation>
    <scope>NUCLEOTIDE SEQUENCE [LARGE SCALE GENOMIC DNA]</scope>
    <source>
        <strain evidence="6 7">LSe6-5</strain>
    </source>
</reference>
<evidence type="ECO:0000256" key="2">
    <source>
        <dbReference type="ARBA" id="ARBA00022448"/>
    </source>
</evidence>
<evidence type="ECO:0000256" key="4">
    <source>
        <dbReference type="ARBA" id="ARBA00022840"/>
    </source>
</evidence>
<protein>
    <submittedName>
        <fullName evidence="6">ABC transporter ATP-binding protein</fullName>
    </submittedName>
</protein>
<organism evidence="6 7">
    <name type="scientific">Klenkia sesuvii</name>
    <dbReference type="NCBI Taxonomy" id="3103137"/>
    <lineage>
        <taxon>Bacteria</taxon>
        <taxon>Bacillati</taxon>
        <taxon>Actinomycetota</taxon>
        <taxon>Actinomycetes</taxon>
        <taxon>Geodermatophilales</taxon>
        <taxon>Geodermatophilaceae</taxon>
        <taxon>Klenkia</taxon>
    </lineage>
</organism>
<proteinExistence type="inferred from homology"/>
<dbReference type="RefSeq" id="WP_336403620.1">
    <property type="nucleotide sequence ID" value="NZ_JBAPLU010000005.1"/>
</dbReference>
<keyword evidence="2" id="KW-0813">Transport</keyword>
<keyword evidence="3" id="KW-0547">Nucleotide-binding</keyword>
<dbReference type="PROSITE" id="PS50893">
    <property type="entry name" value="ABC_TRANSPORTER_2"/>
    <property type="match status" value="1"/>
</dbReference>
<gene>
    <name evidence="6" type="ORF">TEK04_07075</name>
</gene>
<feature type="domain" description="ABC transporter" evidence="5">
    <location>
        <begin position="9"/>
        <end position="243"/>
    </location>
</feature>
<dbReference type="GO" id="GO:0005524">
    <property type="term" value="F:ATP binding"/>
    <property type="evidence" value="ECO:0007669"/>
    <property type="project" value="UniProtKB-KW"/>
</dbReference>
<dbReference type="InterPro" id="IPR003593">
    <property type="entry name" value="AAA+_ATPase"/>
</dbReference>
<dbReference type="EMBL" id="JBAPLU010000005">
    <property type="protein sequence ID" value="MEI4271481.1"/>
    <property type="molecule type" value="Genomic_DNA"/>
</dbReference>
<sequence>MSTTPTATVTFEGVSKTYADGTIAVDNLDLVCPAGKITVFVGPSGCGKTTSLRMINRMITPSAGRVLLADQDVSFLDAAALRRQMGYVIQSAGLFPHRTIEDNIGTVPVLLGSSRRQARQQAADLMARVGLDPSMARRYPYQLSGGQQQRVGVARALAADPPVLLMDEPFSAVDPMVRHDLQLELLRLQTEIGKTIVFVTHDIDEAVTLGDQIAVFQRGGHLTQVAGPETLLAEPADAFVDDFMGTDKGVKWLSFIAADDVPLHQEGVTPAGHPVAVDHERWQLVVDDEQRPTGWVAPGETSEQLRACRRTFRPDRDQIRAALDSALLSPAGLAVAVDSEDRVLGLASHADLATSIRAARTQR</sequence>